<dbReference type="InterPro" id="IPR052896">
    <property type="entry name" value="GGT-like_enzyme"/>
</dbReference>
<evidence type="ECO:0000313" key="2">
    <source>
        <dbReference type="Proteomes" id="UP000672602"/>
    </source>
</evidence>
<dbReference type="AlphaFoldDB" id="A0A8J7RXY6"/>
<dbReference type="Pfam" id="PF01019">
    <property type="entry name" value="G_glu_transpept"/>
    <property type="match status" value="1"/>
</dbReference>
<gene>
    <name evidence="1" type="ORF">KAJ83_07265</name>
</gene>
<dbReference type="SUPFAM" id="SSF56235">
    <property type="entry name" value="N-terminal nucleophile aminohydrolases (Ntn hydrolases)"/>
    <property type="match status" value="1"/>
</dbReference>
<organism evidence="1 2">
    <name type="scientific">Marivibrio halodurans</name>
    <dbReference type="NCBI Taxonomy" id="2039722"/>
    <lineage>
        <taxon>Bacteria</taxon>
        <taxon>Pseudomonadati</taxon>
        <taxon>Pseudomonadota</taxon>
        <taxon>Alphaproteobacteria</taxon>
        <taxon>Rhodospirillales</taxon>
        <taxon>Rhodospirillaceae</taxon>
        <taxon>Marivibrio</taxon>
    </lineage>
</organism>
<dbReference type="InterPro" id="IPR029055">
    <property type="entry name" value="Ntn_hydrolases_N"/>
</dbReference>
<dbReference type="Proteomes" id="UP000672602">
    <property type="component" value="Unassembled WGS sequence"/>
</dbReference>
<protein>
    <submittedName>
        <fullName evidence="1">Gamma-glutamyltransferase family protein</fullName>
    </submittedName>
</protein>
<proteinExistence type="predicted"/>
<dbReference type="EMBL" id="JAGMWN010000003">
    <property type="protein sequence ID" value="MBP5856802.1"/>
    <property type="molecule type" value="Genomic_DNA"/>
</dbReference>
<dbReference type="PANTHER" id="PTHR43881:SF5">
    <property type="entry name" value="GAMMA-GLUTAMYLTRANSPEPTIDASE"/>
    <property type="match status" value="1"/>
</dbReference>
<dbReference type="PANTHER" id="PTHR43881">
    <property type="entry name" value="GAMMA-GLUTAMYLTRANSPEPTIDASE (AFU_ORTHOLOGUE AFUA_4G13580)"/>
    <property type="match status" value="1"/>
</dbReference>
<evidence type="ECO:0000313" key="1">
    <source>
        <dbReference type="EMBL" id="MBP5856802.1"/>
    </source>
</evidence>
<dbReference type="PRINTS" id="PR01210">
    <property type="entry name" value="GGTRANSPTASE"/>
</dbReference>
<dbReference type="Gene3D" id="1.10.246.130">
    <property type="match status" value="1"/>
</dbReference>
<comment type="caution">
    <text evidence="1">The sequence shown here is derived from an EMBL/GenBank/DDBJ whole genome shotgun (WGS) entry which is preliminary data.</text>
</comment>
<name>A0A8J7RXY6_9PROT</name>
<accession>A0A8J7RXY6</accession>
<dbReference type="RefSeq" id="WP_210681394.1">
    <property type="nucleotide sequence ID" value="NZ_JAGMWN010000003.1"/>
</dbReference>
<reference evidence="1" key="1">
    <citation type="submission" date="2021-04" db="EMBL/GenBank/DDBJ databases">
        <authorList>
            <person name="Zhang D.-C."/>
        </authorList>
    </citation>
    <scope>NUCLEOTIDE SEQUENCE</scope>
    <source>
        <strain evidence="1">CGMCC 1.15697</strain>
    </source>
</reference>
<sequence length="531" mass="56217">MIHTRRGLNGLVTAPHHMAAEAGADILRRGGNAVEAMVAAAAAIAVVYPHMNSIGGDGFWIIAEPGKDPVGIDASGPAAVLANRDFYADQGYEDRIPPRGPLAALTVPGTVDGWRLALRRAAGWGRALPLSELLAPAIDHAIRGVPVTAGQENLTREKLDELRDVPGFAEIFLTREGGVPAEASLLQQHYLASSLEHLAKAGLRDFYEGDLGALLTSGAEAAGSPLRRADLEGFQAIETTPLRVALDVGTAYNMPPPTQGVSALMILALFQRLNVAEAESFAHIHGLVEATKQAFLLRDAHVTDPFHMDRDAAGWLAPDFLDERAAAIDPARALPWPRPALPGDTIWMGAADGEGRVVSFIQSTFWEFGSGTVPAGTGIALQNRGASFSLDPGHANRLKPGKRPFHTLIPALARLKDGRTLAYGNMGGEGQPQSQAAIFTRHVMFGQPMQEAITAPRWLLGRTWGAETTTLKLEDRFDGALLAALEAAGHDIELMPPFTSTMGHAGAVATRPDGVIEGANDPRSDGAAVAL</sequence>
<dbReference type="InterPro" id="IPR043138">
    <property type="entry name" value="GGT_lsub"/>
</dbReference>
<dbReference type="Gene3D" id="3.60.20.40">
    <property type="match status" value="1"/>
</dbReference>
<keyword evidence="2" id="KW-1185">Reference proteome</keyword>
<dbReference type="InterPro" id="IPR043137">
    <property type="entry name" value="GGT_ssub_C"/>
</dbReference>